<accession>A0A1H3FBZ1</accession>
<keyword evidence="3" id="KW-1185">Reference proteome</keyword>
<dbReference type="InterPro" id="IPR012106">
    <property type="entry name" value="Phage_Mu_Gp1"/>
</dbReference>
<dbReference type="EMBL" id="FNOY01000011">
    <property type="protein sequence ID" value="SDX88506.1"/>
    <property type="molecule type" value="Genomic_DNA"/>
</dbReference>
<sequence length="368" mass="40101">MDRKHFFQNQPAAAVGIAACAISVTAANEIQLLPAGQFRATDGRPHDVPHWQIDAERAARIIDEFLTRKNRTVVDYEHQTLLTAQNGQPAPAAAWFSQIEWRDSGLYAIDVEWTARASQMIESGEYRYISPVFTYDKQTGAVKRLLNAALTNNPALDGMDAVAASQINLLYPDKESLTMNELLEQLRWLLNLPVTATTEEVVAELQKAIDQLKASAPAVASRADFHLVALVNGLNAQITTLRAVADNPDPARFVPVAAMQALQGELASLKAEQSERTVNEVVESALAEGRLLPVQENWARDLGKKDLASLTAYLEASQPIAALSGNQTGGKPPAGGGEGEPLTDEQLTLCRVMNISPEDFRKNLRPSD</sequence>
<name>A0A1H3FBZ1_9PROT</name>
<dbReference type="OrthoDB" id="2043985at2"/>
<dbReference type="AlphaFoldDB" id="A0A1H3FBZ1"/>
<dbReference type="Proteomes" id="UP000198640">
    <property type="component" value="Unassembled WGS sequence"/>
</dbReference>
<reference evidence="2 3" key="1">
    <citation type="submission" date="2016-10" db="EMBL/GenBank/DDBJ databases">
        <authorList>
            <person name="de Groot N.N."/>
        </authorList>
    </citation>
    <scope>NUCLEOTIDE SEQUENCE [LARGE SCALE GENOMIC DNA]</scope>
    <source>
        <strain evidence="2 3">Nm1</strain>
    </source>
</reference>
<gene>
    <name evidence="2" type="ORF">SAMN05421881_101148</name>
</gene>
<dbReference type="STRING" id="44576.SAMN05421881_101148"/>
<organism evidence="2 3">
    <name type="scientific">Nitrosomonas halophila</name>
    <dbReference type="NCBI Taxonomy" id="44576"/>
    <lineage>
        <taxon>Bacteria</taxon>
        <taxon>Pseudomonadati</taxon>
        <taxon>Pseudomonadota</taxon>
        <taxon>Betaproteobacteria</taxon>
        <taxon>Nitrosomonadales</taxon>
        <taxon>Nitrosomonadaceae</taxon>
        <taxon>Nitrosomonas</taxon>
    </lineage>
</organism>
<evidence type="ECO:0000313" key="2">
    <source>
        <dbReference type="EMBL" id="SDX88506.1"/>
    </source>
</evidence>
<evidence type="ECO:0000313" key="3">
    <source>
        <dbReference type="Proteomes" id="UP000198640"/>
    </source>
</evidence>
<dbReference type="PIRSF" id="PIRSF016624">
    <property type="entry name" value="Mu_prophg_I"/>
    <property type="match status" value="1"/>
</dbReference>
<protein>
    <submittedName>
        <fullName evidence="2">Mu-like prophage I protein</fullName>
    </submittedName>
</protein>
<proteinExistence type="predicted"/>
<feature type="region of interest" description="Disordered" evidence="1">
    <location>
        <begin position="323"/>
        <end position="346"/>
    </location>
</feature>
<dbReference type="RefSeq" id="WP_090412482.1">
    <property type="nucleotide sequence ID" value="NZ_FNOY01000011.1"/>
</dbReference>
<dbReference type="PROSITE" id="PS51257">
    <property type="entry name" value="PROKAR_LIPOPROTEIN"/>
    <property type="match status" value="1"/>
</dbReference>
<evidence type="ECO:0000256" key="1">
    <source>
        <dbReference type="SAM" id="MobiDB-lite"/>
    </source>
</evidence>
<dbReference type="Pfam" id="PF10123">
    <property type="entry name" value="Mu-like_Pro"/>
    <property type="match status" value="1"/>
</dbReference>